<accession>A0A0T7FTY2</accession>
<gene>
    <name evidence="2" type="ORF">NGAL_HAMBI1145_43630</name>
</gene>
<keyword evidence="2" id="KW-0808">Transferase</keyword>
<name>A0A0T7FTY2_NEOGA</name>
<dbReference type="Pfam" id="PF05050">
    <property type="entry name" value="Methyltransf_21"/>
    <property type="match status" value="1"/>
</dbReference>
<dbReference type="EMBL" id="CCRH01000013">
    <property type="protein sequence ID" value="CDZ38439.1"/>
    <property type="molecule type" value="Genomic_DNA"/>
</dbReference>
<organism evidence="2 3">
    <name type="scientific">Neorhizobium galegae bv. officinalis</name>
    <dbReference type="NCBI Taxonomy" id="323656"/>
    <lineage>
        <taxon>Bacteria</taxon>
        <taxon>Pseudomonadati</taxon>
        <taxon>Pseudomonadota</taxon>
        <taxon>Alphaproteobacteria</taxon>
        <taxon>Hyphomicrobiales</taxon>
        <taxon>Rhizobiaceae</taxon>
        <taxon>Rhizobium/Agrobacterium group</taxon>
        <taxon>Neorhizobium</taxon>
    </lineage>
</organism>
<dbReference type="GO" id="GO:0008168">
    <property type="term" value="F:methyltransferase activity"/>
    <property type="evidence" value="ECO:0007669"/>
    <property type="project" value="UniProtKB-KW"/>
</dbReference>
<dbReference type="InterPro" id="IPR029063">
    <property type="entry name" value="SAM-dependent_MTases_sf"/>
</dbReference>
<dbReference type="AlphaFoldDB" id="A0A0T7FTY2"/>
<keyword evidence="2" id="KW-0489">Methyltransferase</keyword>
<dbReference type="SUPFAM" id="SSF53335">
    <property type="entry name" value="S-adenosyl-L-methionine-dependent methyltransferases"/>
    <property type="match status" value="1"/>
</dbReference>
<evidence type="ECO:0000313" key="2">
    <source>
        <dbReference type="EMBL" id="CDZ38439.1"/>
    </source>
</evidence>
<dbReference type="Proteomes" id="UP000046176">
    <property type="component" value="Unassembled WGS sequence"/>
</dbReference>
<sequence length="329" mass="37390">MLKSVVSKSVWLKRSGPDMQISHVLPNAMYVVRRSIGRTIVEPLRRRRFAKESHVFIHCTNRGYIFKLDPAQSIDEAIFVEGCFEGRFLEFLQGRFEPGAVALDVGANIGNHAIHLNRDFAEIHCFEPNPEVFRRLTDNIRSNRLANIRLHQAALGDCDDTLMFRENLEGNLGASGFVDDDRPSGHSRILRLPVFQADKLVRQLGITRVDFIKIDVEGFEQRVLKGLRETIAFNRPIVSFEFHGHLAGPDDFGKLTACVPDYQFYDLEYAPASASALEKLKWNFRHGGAPVLKRFDRPEARTYENILAFPSPEVFSRFTNRPSASRSSA</sequence>
<dbReference type="NCBIfam" id="TIGR01444">
    <property type="entry name" value="fkbM_fam"/>
    <property type="match status" value="1"/>
</dbReference>
<dbReference type="InterPro" id="IPR006342">
    <property type="entry name" value="FkbM_mtfrase"/>
</dbReference>
<dbReference type="PANTHER" id="PTHR34203">
    <property type="entry name" value="METHYLTRANSFERASE, FKBM FAMILY PROTEIN"/>
    <property type="match status" value="1"/>
</dbReference>
<evidence type="ECO:0000313" key="3">
    <source>
        <dbReference type="Proteomes" id="UP000046176"/>
    </source>
</evidence>
<proteinExistence type="predicted"/>
<feature type="domain" description="Methyltransferase FkbM" evidence="1">
    <location>
        <begin position="104"/>
        <end position="246"/>
    </location>
</feature>
<dbReference type="PANTHER" id="PTHR34203:SF15">
    <property type="entry name" value="SLL1173 PROTEIN"/>
    <property type="match status" value="1"/>
</dbReference>
<dbReference type="OrthoDB" id="5679686at2"/>
<dbReference type="InterPro" id="IPR052514">
    <property type="entry name" value="SAM-dependent_MTase"/>
</dbReference>
<dbReference type="Gene3D" id="3.40.50.150">
    <property type="entry name" value="Vaccinia Virus protein VP39"/>
    <property type="match status" value="1"/>
</dbReference>
<reference evidence="2 3" key="1">
    <citation type="submission" date="2014-08" db="EMBL/GenBank/DDBJ databases">
        <authorList>
            <person name="Chen Y.-H."/>
        </authorList>
    </citation>
    <scope>NUCLEOTIDE SEQUENCE [LARGE SCALE GENOMIC DNA]</scope>
</reference>
<dbReference type="GO" id="GO:0032259">
    <property type="term" value="P:methylation"/>
    <property type="evidence" value="ECO:0007669"/>
    <property type="project" value="UniProtKB-KW"/>
</dbReference>
<evidence type="ECO:0000259" key="1">
    <source>
        <dbReference type="Pfam" id="PF05050"/>
    </source>
</evidence>
<protein>
    <submittedName>
        <fullName evidence="2">Methyltransferase FkbM family</fullName>
    </submittedName>
</protein>